<accession>A0A0G4HBQ4</accession>
<sequence length="515" mass="57669">MSFSLVFAFFSSEVTLLKLLACLVFGTFCASVGMVLAHWRHNCIRAIVPCLFFVFAYPLATGFYALMALQFPGRDEGSLWENLSSFSEALALFGSAFLFEYVKIALLPLRIRNEMTTAQARAYLPCVTYHGNPECRLFCCCGKRVPLGFLGLKRGPALVQTIHRAFSLYLLLALLTVVTEAVFSFFGWEGDRGWTVWAVGIVTATVHSFSIVIFVWWVDASEPWLEVIESHWKLIAIKSPVSFFFLVKLIFWGITKYLEKRGLNDSVVSWETGFSSRHFENWGELLFIMKSSISVLGRFMVSIWLARVFAAAEFEEVSKPSGPQKEGEGDKDRKVEASDFVEGFEDSLSLEEWVKLLKTIDRDTQEFLEEKLAETAKIQAQPGGMIITLVREVRQLPQFMVESLHRVYTSWSKVMVEVYQGLARNHPGNTAEFEGSAQLFEATQSRVNAYRASLLGSSSPRRASGSSYTQDRIFALSSARPVQWPASAARRGSSASGLAGEVGEGDSLLVMDEFV</sequence>
<keyword evidence="1" id="KW-0472">Membrane</keyword>
<dbReference type="AlphaFoldDB" id="A0A0G4HBQ4"/>
<proteinExistence type="predicted"/>
<organism evidence="2">
    <name type="scientific">Chromera velia CCMP2878</name>
    <dbReference type="NCBI Taxonomy" id="1169474"/>
    <lineage>
        <taxon>Eukaryota</taxon>
        <taxon>Sar</taxon>
        <taxon>Alveolata</taxon>
        <taxon>Colpodellida</taxon>
        <taxon>Chromeraceae</taxon>
        <taxon>Chromera</taxon>
    </lineage>
</organism>
<dbReference type="VEuPathDB" id="CryptoDB:Cvel_26018"/>
<feature type="transmembrane region" description="Helical" evidence="1">
    <location>
        <begin position="168"/>
        <end position="188"/>
    </location>
</feature>
<protein>
    <submittedName>
        <fullName evidence="2">Uncharacterized protein</fullName>
    </submittedName>
</protein>
<dbReference type="EMBL" id="CDMZ01002234">
    <property type="protein sequence ID" value="CEM41432.1"/>
    <property type="molecule type" value="Genomic_DNA"/>
</dbReference>
<feature type="transmembrane region" description="Helical" evidence="1">
    <location>
        <begin position="194"/>
        <end position="218"/>
    </location>
</feature>
<gene>
    <name evidence="2" type="ORF">Cvel_26018</name>
</gene>
<feature type="transmembrane region" description="Helical" evidence="1">
    <location>
        <begin position="239"/>
        <end position="258"/>
    </location>
</feature>
<name>A0A0G4HBQ4_9ALVE</name>
<feature type="transmembrane region" description="Helical" evidence="1">
    <location>
        <begin position="46"/>
        <end position="69"/>
    </location>
</feature>
<keyword evidence="1" id="KW-0812">Transmembrane</keyword>
<feature type="transmembrane region" description="Helical" evidence="1">
    <location>
        <begin position="16"/>
        <end position="39"/>
    </location>
</feature>
<evidence type="ECO:0000256" key="1">
    <source>
        <dbReference type="SAM" id="Phobius"/>
    </source>
</evidence>
<keyword evidence="1" id="KW-1133">Transmembrane helix</keyword>
<reference evidence="2" key="1">
    <citation type="submission" date="2014-11" db="EMBL/GenBank/DDBJ databases">
        <authorList>
            <person name="Otto D Thomas"/>
            <person name="Naeem Raeece"/>
        </authorList>
    </citation>
    <scope>NUCLEOTIDE SEQUENCE</scope>
</reference>
<feature type="transmembrane region" description="Helical" evidence="1">
    <location>
        <begin position="89"/>
        <end position="109"/>
    </location>
</feature>
<evidence type="ECO:0000313" key="2">
    <source>
        <dbReference type="EMBL" id="CEM41432.1"/>
    </source>
</evidence>